<accession>A0A0M5KY19</accession>
<feature type="signal peptide" evidence="1">
    <location>
        <begin position="1"/>
        <end position="25"/>
    </location>
</feature>
<dbReference type="KEGG" id="aep:AMC99_00208"/>
<dbReference type="OrthoDB" id="7428103at2"/>
<dbReference type="PATRIC" id="fig|361183.4.peg.210"/>
<organism evidence="3 4">
    <name type="scientific">Altererythrobacter epoxidivorans</name>
    <dbReference type="NCBI Taxonomy" id="361183"/>
    <lineage>
        <taxon>Bacteria</taxon>
        <taxon>Pseudomonadati</taxon>
        <taxon>Pseudomonadota</taxon>
        <taxon>Alphaproteobacteria</taxon>
        <taxon>Sphingomonadales</taxon>
        <taxon>Erythrobacteraceae</taxon>
        <taxon>Altererythrobacter</taxon>
    </lineage>
</organism>
<evidence type="ECO:0000313" key="4">
    <source>
        <dbReference type="Proteomes" id="UP000057938"/>
    </source>
</evidence>
<dbReference type="EMBL" id="CP012669">
    <property type="protein sequence ID" value="ALE15524.1"/>
    <property type="molecule type" value="Genomic_DNA"/>
</dbReference>
<evidence type="ECO:0000313" key="3">
    <source>
        <dbReference type="EMBL" id="ALE15524.1"/>
    </source>
</evidence>
<proteinExistence type="predicted"/>
<dbReference type="STRING" id="361183.AMC99_00208"/>
<sequence>MMIRFLPAVATAALLAGCASTPAPPSPIEVTRFHDGSMLAAARGTVFVESAPGARLAERDSAPYEAAVAGQLGRLGYVENSRTNAALVAQVTVERYRLDSDGDRRGPVSVGMGGSTGSYGSGFGVGVGINLGGGKSRERIGTDLAVMLRDKDTGRAVWEGRAQFSVGVEGDLADPTKQADVIAEALFRNFPGGNGETVQIEVNE</sequence>
<keyword evidence="4" id="KW-1185">Reference proteome</keyword>
<feature type="chain" id="PRO_5005804953" description="DUF4136 domain-containing protein" evidence="1">
    <location>
        <begin position="26"/>
        <end position="204"/>
    </location>
</feature>
<dbReference type="PROSITE" id="PS51257">
    <property type="entry name" value="PROKAR_LIPOPROTEIN"/>
    <property type="match status" value="1"/>
</dbReference>
<dbReference type="AlphaFoldDB" id="A0A0M5KY19"/>
<keyword evidence="1" id="KW-0732">Signal</keyword>
<reference evidence="3 4" key="1">
    <citation type="submission" date="2015-09" db="EMBL/GenBank/DDBJ databases">
        <title>Complete genome sequence of a benzo[a]pyrene-degrading bacterium Altererythrobacter epoxidivorans CGMCC 1.7731T.</title>
        <authorList>
            <person name="Li Z."/>
            <person name="Cheng H."/>
            <person name="Huo Y."/>
            <person name="Xu X."/>
        </authorList>
    </citation>
    <scope>NUCLEOTIDE SEQUENCE [LARGE SCALE GENOMIC DNA]</scope>
    <source>
        <strain evidence="3 4">CGMCC 1.7731</strain>
    </source>
</reference>
<feature type="domain" description="DUF4136" evidence="2">
    <location>
        <begin position="56"/>
        <end position="192"/>
    </location>
</feature>
<evidence type="ECO:0000256" key="1">
    <source>
        <dbReference type="SAM" id="SignalP"/>
    </source>
</evidence>
<gene>
    <name evidence="3" type="ORF">AMC99_00208</name>
</gene>
<evidence type="ECO:0000259" key="2">
    <source>
        <dbReference type="Pfam" id="PF13590"/>
    </source>
</evidence>
<name>A0A0M5KY19_9SPHN</name>
<protein>
    <recommendedName>
        <fullName evidence="2">DUF4136 domain-containing protein</fullName>
    </recommendedName>
</protein>
<dbReference type="Pfam" id="PF13590">
    <property type="entry name" value="DUF4136"/>
    <property type="match status" value="1"/>
</dbReference>
<dbReference type="Proteomes" id="UP000057938">
    <property type="component" value="Chromosome"/>
</dbReference>
<dbReference type="InterPro" id="IPR025411">
    <property type="entry name" value="DUF4136"/>
</dbReference>